<dbReference type="AlphaFoldDB" id="Q0F197"/>
<sequence length="1216" mass="137897">MLNLRSLAPADDKLDGTYKQALDKALSDSSIRNIALTGPYGSGKSTVLLSYEKNRIESARKSRFQKGGKPFLKISLASFVTEKYERAYADSDTINQPRGIPEEGHEKILQKVERGILEQMIYSLSADKLPQSRFRRITSPRMAWPKASFTLIWLSLIGFGYMNSEQALAILKDAIVNYPPVLSFLAFIAFAIPPIYLIAKIYEATFGITLGKLSLKNLELEASNKRNQSVLNQHIDEILYFFEAAKYQVVVFEDLDRFGTSEIFFKLKELNKVINDNLSAEKPVKFIYALKDAMIKGEDRTKFFDLIIPVVPVINPNNSLDMFHGELEALGLNGRVDKKLIAGASVFIVDPRLIANILNEFEIYASIIAETDTDLSRLLAIIIYKNTYPEDFEMLHHKDGVLFKLTSAKKEFIKKRRGELDQRIKGITSKLANIEEQQKLGEKRLAMMYVGYFVNKYAGNQVAGVTFGNNRIPFSNLTLDNLLQIKSTTQAYIYYINNPNGNRGNVDFSQAESELHPGYTIEEMAEQIRADVNGLEESLEEDAADLAKEVDQLPFKRLSELYHDGYLEDFMPNGLEGLRHQPALFEFLVKGGYVDETYPIYTSLFHEGRLTRDDYNFICGAMHGIEAAPEARVNKPEEICDTFEPKDFESPHFWNIAITDFLVTNSGYRRYLEAEMKYLSCHIEDAERFLLAYLSSAKQRDEFLRAWGRQDEEMASKTIANEAIGVLFIQRLLHAYSGSHIPKLLRLNQNGSLSDFLSKHGEKVFAPDYDPPADLQALKKLGVRFIDLDALRHANAVAEYACKHTLYQINDINIVFHLKHLLDGRLNDESQIVTGNYTKIIHSNDQPLQEYVSENINTYVRDVLLKLPDNTKEAAHAIRSLLNHEDLEIELKQQLIGKQERVFDSFEDIPEEFWGLLVDQGKITPSIENFLAQFYAREDDEAIVDLLNSNSAWVTAVVSGYRSEVFAEGKQLEFDRWIFNCVELHSDVYKQLVNAIETRFKTFPSSLGETKSLILANAGRVGLNEESFPQTEGLPEERAALIATNRGRYFAGVSNYPIDDDDRAALLESQLSAQDKLRIVEGAEFDPSEPHAELSAGIARLLLETGVGPGEVEPGLLAHAIEHVSSADDALTLLFKCQDKLNGNQVVWTMHHMPEPYDDLVRRRGKPTLPTTPGNLKLAQLLFDRQLISKFDQKGKKIYIQNFHKPRPHFSFEGQL</sequence>
<dbReference type="SUPFAM" id="SSF52540">
    <property type="entry name" value="P-loop containing nucleoside triphosphate hydrolases"/>
    <property type="match status" value="1"/>
</dbReference>
<reference evidence="3 4" key="1">
    <citation type="submission" date="2006-09" db="EMBL/GenBank/DDBJ databases">
        <authorList>
            <person name="Emerson D."/>
            <person name="Ferriera S."/>
            <person name="Johnson J."/>
            <person name="Kravitz S."/>
            <person name="Halpern A."/>
            <person name="Remington K."/>
            <person name="Beeson K."/>
            <person name="Tran B."/>
            <person name="Rogers Y.-H."/>
            <person name="Friedman R."/>
            <person name="Venter J.C."/>
        </authorList>
    </citation>
    <scope>NUCLEOTIDE SEQUENCE [LARGE SCALE GENOMIC DNA]</scope>
    <source>
        <strain evidence="3 4">PV-1</strain>
    </source>
</reference>
<dbReference type="InParanoid" id="Q0F197"/>
<organism evidence="3 4">
    <name type="scientific">Mariprofundus ferrooxydans PV-1</name>
    <dbReference type="NCBI Taxonomy" id="314345"/>
    <lineage>
        <taxon>Bacteria</taxon>
        <taxon>Pseudomonadati</taxon>
        <taxon>Pseudomonadota</taxon>
        <taxon>Candidatius Mariprofundia</taxon>
        <taxon>Mariprofundales</taxon>
        <taxon>Mariprofundaceae</taxon>
        <taxon>Mariprofundus</taxon>
    </lineage>
</organism>
<feature type="transmembrane region" description="Helical" evidence="1">
    <location>
        <begin position="181"/>
        <end position="199"/>
    </location>
</feature>
<evidence type="ECO:0000313" key="3">
    <source>
        <dbReference type="EMBL" id="EAU55294.1"/>
    </source>
</evidence>
<protein>
    <recommendedName>
        <fullName evidence="2">YobI-like P-loop NTPase domain-containing protein</fullName>
    </recommendedName>
</protein>
<keyword evidence="1" id="KW-0472">Membrane</keyword>
<gene>
    <name evidence="3" type="ORF">SPV1_11196</name>
</gene>
<dbReference type="STRING" id="314344.AL013_09220"/>
<evidence type="ECO:0000313" key="4">
    <source>
        <dbReference type="Proteomes" id="UP000005297"/>
    </source>
</evidence>
<keyword evidence="1" id="KW-1133">Transmembrane helix</keyword>
<name>Q0F197_9PROT</name>
<feature type="transmembrane region" description="Helical" evidence="1">
    <location>
        <begin position="143"/>
        <end position="161"/>
    </location>
</feature>
<dbReference type="eggNOG" id="COG5114">
    <property type="taxonomic scope" value="Bacteria"/>
</dbReference>
<dbReference type="HOGENOM" id="CLU_005044_0_0_0"/>
<accession>Q0F197</accession>
<evidence type="ECO:0000256" key="1">
    <source>
        <dbReference type="SAM" id="Phobius"/>
    </source>
</evidence>
<keyword evidence="1" id="KW-0812">Transmembrane</keyword>
<feature type="domain" description="YobI-like P-loop NTPase" evidence="2">
    <location>
        <begin position="18"/>
        <end position="402"/>
    </location>
</feature>
<proteinExistence type="predicted"/>
<dbReference type="Proteomes" id="UP000005297">
    <property type="component" value="Unassembled WGS sequence"/>
</dbReference>
<dbReference type="Pfam" id="PF20693">
    <property type="entry name" value="YobI-ATPase"/>
    <property type="match status" value="1"/>
</dbReference>
<comment type="caution">
    <text evidence="3">The sequence shown here is derived from an EMBL/GenBank/DDBJ whole genome shotgun (WGS) entry which is preliminary data.</text>
</comment>
<dbReference type="InterPro" id="IPR048428">
    <property type="entry name" value="YobI-NTPase"/>
</dbReference>
<evidence type="ECO:0000259" key="2">
    <source>
        <dbReference type="Pfam" id="PF20693"/>
    </source>
</evidence>
<dbReference type="InterPro" id="IPR027417">
    <property type="entry name" value="P-loop_NTPase"/>
</dbReference>
<keyword evidence="4" id="KW-1185">Reference proteome</keyword>
<dbReference type="EMBL" id="AATS01000003">
    <property type="protein sequence ID" value="EAU55294.1"/>
    <property type="molecule type" value="Genomic_DNA"/>
</dbReference>